<dbReference type="Proteomes" id="UP000813463">
    <property type="component" value="Chromosome 4"/>
</dbReference>
<accession>A0A9R0HZT4</accession>
<evidence type="ECO:0000256" key="4">
    <source>
        <dbReference type="SAM" id="MobiDB-lite"/>
    </source>
</evidence>
<dbReference type="Gene3D" id="3.40.50.300">
    <property type="entry name" value="P-loop containing nucleotide triphosphate hydrolases"/>
    <property type="match status" value="1"/>
</dbReference>
<feature type="compositionally biased region" description="Low complexity" evidence="4">
    <location>
        <begin position="590"/>
        <end position="608"/>
    </location>
</feature>
<reference evidence="6" key="1">
    <citation type="journal article" date="2021" name="Nat. Commun.">
        <title>Genomic analyses provide insights into spinach domestication and the genetic basis of agronomic traits.</title>
        <authorList>
            <person name="Cai X."/>
            <person name="Sun X."/>
            <person name="Xu C."/>
            <person name="Sun H."/>
            <person name="Wang X."/>
            <person name="Ge C."/>
            <person name="Zhang Z."/>
            <person name="Wang Q."/>
            <person name="Fei Z."/>
            <person name="Jiao C."/>
            <person name="Wang Q."/>
        </authorList>
    </citation>
    <scope>NUCLEOTIDE SEQUENCE [LARGE SCALE GENOMIC DNA]</scope>
    <source>
        <strain evidence="6">cv. Varoflay</strain>
    </source>
</reference>
<evidence type="ECO:0000313" key="7">
    <source>
        <dbReference type="RefSeq" id="XP_021839765.1"/>
    </source>
</evidence>
<keyword evidence="2 3" id="KW-0677">Repeat</keyword>
<dbReference type="AlphaFoldDB" id="A0A9R0HZT4"/>
<dbReference type="RefSeq" id="XP_021839765.1">
    <property type="nucleotide sequence ID" value="XM_021984073.2"/>
</dbReference>
<dbReference type="SUPFAM" id="SSF52540">
    <property type="entry name" value="P-loop containing nucleoside triphosphate hydrolases"/>
    <property type="match status" value="1"/>
</dbReference>
<sequence length="884" mass="98468">MRSGGCSIQQSLTAEAATIVKQAINLARRRGHAQVTPIHIASVMLASPGGLLRAACLKSHSHPLQCKALELCFNVALNRLPTTTPTPILSPHSHYPSLANALMAAFKRAQAHQRRGSVESQQQPILALKIETEQLVISILDDPSVSRVMREAGFSSPHVKSNVDQTLSSFEPNSSQTTTNTTTMSNNIKSEIITPMVFRSTVNHQTLLVPPLNQLEVAFSTPFSLPRTEDVSSVIDSWAKKREKTSLVLVGECLTSIEGLVRGVKERVERGDQVPLEFRYVQFLNCPLSSMKNLSRDEIDFKLGEISCLLKASVGRGVVLYLGHLKWLADYWAYYGDQRKHYYCPVEHLVMGLRRLLLANTELTGRLWLMGIATFNSYMKCKSGLPSLETLLDLHPLTIPAESLDLSLNLDSSMQGQNKSDISGEGVSWPLLENKIDMQLTCCMDCSANCHREVKCLAGIFRNNDSTTTTTTTTTTSTSSSLPSWLQKCKEESRENSPNHQQETVQIKELCKKWNIICSSSHKTSNAAEKTINFSSCSPSSSTSVSSYDHNKNHLQEIKPITTWPMLFEHKWASKEHHLLMSNIERKPELLSNPNSTPNSASSSEATEAFVDRPCPSLSVLGFKENTPENLEAMCCALEKKIPWQNDIIPEIATTVLRIRSGMMRRKNKSVPKEEQEKKETWLLFLGADEEGKLAVGRELAKLIFGSYSSFKSIGLSSFASTRADSTDDTRSKRVRDESGGGYLDRFTAAVKENPHRVFFVEDIEQLDQRSQNGIKCAIETGKINDQEITVSMEDAIVIFSCDSFSSASRACSPTVKQKLDEHESSEFNKVDQEEIEEATSSCVRLDLNIAFDDHYSNDDHHSVGDIKILDSVDKQAFFKLQML</sequence>
<dbReference type="OrthoDB" id="750498at2759"/>
<dbReference type="InterPro" id="IPR036628">
    <property type="entry name" value="Clp_N_dom_sf"/>
</dbReference>
<name>A0A9R0HZT4_SPIOL</name>
<protein>
    <submittedName>
        <fullName evidence="7">Protein SMAX1-LIKE 3 isoform X1</fullName>
    </submittedName>
</protein>
<dbReference type="GeneID" id="110779583"/>
<dbReference type="Gene3D" id="1.10.1780.10">
    <property type="entry name" value="Clp, N-terminal domain"/>
    <property type="match status" value="1"/>
</dbReference>
<dbReference type="PANTHER" id="PTHR43572:SF31">
    <property type="entry name" value="PROTEIN SMAX1-LIKE 3"/>
    <property type="match status" value="1"/>
</dbReference>
<evidence type="ECO:0000256" key="2">
    <source>
        <dbReference type="ARBA" id="ARBA00022737"/>
    </source>
</evidence>
<organism evidence="6 7">
    <name type="scientific">Spinacia oleracea</name>
    <name type="common">Spinach</name>
    <dbReference type="NCBI Taxonomy" id="3562"/>
    <lineage>
        <taxon>Eukaryota</taxon>
        <taxon>Viridiplantae</taxon>
        <taxon>Streptophyta</taxon>
        <taxon>Embryophyta</taxon>
        <taxon>Tracheophyta</taxon>
        <taxon>Spermatophyta</taxon>
        <taxon>Magnoliopsida</taxon>
        <taxon>eudicotyledons</taxon>
        <taxon>Gunneridae</taxon>
        <taxon>Pentapetalae</taxon>
        <taxon>Caryophyllales</taxon>
        <taxon>Chenopodiaceae</taxon>
        <taxon>Chenopodioideae</taxon>
        <taxon>Anserineae</taxon>
        <taxon>Spinacia</taxon>
    </lineage>
</organism>
<feature type="region of interest" description="Disordered" evidence="4">
    <location>
        <begin position="589"/>
        <end position="608"/>
    </location>
</feature>
<dbReference type="SUPFAM" id="SSF81923">
    <property type="entry name" value="Double Clp-N motif"/>
    <property type="match status" value="1"/>
</dbReference>
<dbReference type="PANTHER" id="PTHR43572">
    <property type="entry name" value="CHAPERONE PROTEIN CLPD, CHLOROPLASTIC"/>
    <property type="match status" value="1"/>
</dbReference>
<dbReference type="InterPro" id="IPR051650">
    <property type="entry name" value="SL_signaling_regulator"/>
</dbReference>
<comment type="similarity">
    <text evidence="1">Belongs to the ClpA/ClpB family.</text>
</comment>
<evidence type="ECO:0000256" key="1">
    <source>
        <dbReference type="ARBA" id="ARBA00008675"/>
    </source>
</evidence>
<dbReference type="GO" id="GO:0005634">
    <property type="term" value="C:nucleus"/>
    <property type="evidence" value="ECO:0000318"/>
    <property type="project" value="GO_Central"/>
</dbReference>
<dbReference type="InterPro" id="IPR027417">
    <property type="entry name" value="P-loop_NTPase"/>
</dbReference>
<evidence type="ECO:0000313" key="6">
    <source>
        <dbReference type="Proteomes" id="UP000813463"/>
    </source>
</evidence>
<dbReference type="PROSITE" id="PS51903">
    <property type="entry name" value="CLP_R"/>
    <property type="match status" value="1"/>
</dbReference>
<evidence type="ECO:0000256" key="3">
    <source>
        <dbReference type="PROSITE-ProRule" id="PRU01251"/>
    </source>
</evidence>
<proteinExistence type="inferred from homology"/>
<reference evidence="7" key="2">
    <citation type="submission" date="2025-08" db="UniProtKB">
        <authorList>
            <consortium name="RefSeq"/>
        </authorList>
    </citation>
    <scope>IDENTIFICATION</scope>
    <source>
        <tissue evidence="7">Leaf</tissue>
    </source>
</reference>
<dbReference type="InterPro" id="IPR058680">
    <property type="entry name" value="NBD_SMAX1-like"/>
</dbReference>
<evidence type="ECO:0000259" key="5">
    <source>
        <dbReference type="PROSITE" id="PS51903"/>
    </source>
</evidence>
<dbReference type="KEGG" id="soe:110779583"/>
<feature type="domain" description="Clp R" evidence="5">
    <location>
        <begin position="8"/>
        <end position="169"/>
    </location>
</feature>
<dbReference type="Pfam" id="PF02861">
    <property type="entry name" value="Clp_N"/>
    <property type="match status" value="1"/>
</dbReference>
<dbReference type="GO" id="GO:0044183">
    <property type="term" value="F:protein folding chaperone"/>
    <property type="evidence" value="ECO:0000318"/>
    <property type="project" value="GO_Central"/>
</dbReference>
<gene>
    <name evidence="7" type="primary">LOC110779583</name>
</gene>
<dbReference type="InterPro" id="IPR004176">
    <property type="entry name" value="Clp_R_N"/>
</dbReference>
<keyword evidence="6" id="KW-1185">Reference proteome</keyword>
<dbReference type="Pfam" id="PF23569">
    <property type="entry name" value="NBD_SMAX1"/>
    <property type="match status" value="1"/>
</dbReference>